<gene>
    <name evidence="3" type="ORF">RRG08_024998</name>
</gene>
<name>A0AAE1A8L3_9GAST</name>
<feature type="compositionally biased region" description="Polar residues" evidence="1">
    <location>
        <begin position="70"/>
        <end position="85"/>
    </location>
</feature>
<dbReference type="Proteomes" id="UP001283361">
    <property type="component" value="Unassembled WGS sequence"/>
</dbReference>
<feature type="compositionally biased region" description="Gly residues" evidence="1">
    <location>
        <begin position="89"/>
        <end position="105"/>
    </location>
</feature>
<evidence type="ECO:0000256" key="1">
    <source>
        <dbReference type="SAM" id="MobiDB-lite"/>
    </source>
</evidence>
<keyword evidence="4" id="KW-1185">Reference proteome</keyword>
<accession>A0AAE1A8L3</accession>
<protein>
    <submittedName>
        <fullName evidence="3">Uncharacterized protein</fullName>
    </submittedName>
</protein>
<feature type="chain" id="PRO_5042135983" evidence="2">
    <location>
        <begin position="28"/>
        <end position="129"/>
    </location>
</feature>
<reference evidence="3" key="1">
    <citation type="journal article" date="2023" name="G3 (Bethesda)">
        <title>A reference genome for the long-term kleptoplast-retaining sea slug Elysia crispata morphotype clarki.</title>
        <authorList>
            <person name="Eastman K.E."/>
            <person name="Pendleton A.L."/>
            <person name="Shaikh M.A."/>
            <person name="Suttiyut T."/>
            <person name="Ogas R."/>
            <person name="Tomko P."/>
            <person name="Gavelis G."/>
            <person name="Widhalm J.R."/>
            <person name="Wisecaver J.H."/>
        </authorList>
    </citation>
    <scope>NUCLEOTIDE SEQUENCE</scope>
    <source>
        <strain evidence="3">ECLA1</strain>
    </source>
</reference>
<feature type="signal peptide" evidence="2">
    <location>
        <begin position="1"/>
        <end position="27"/>
    </location>
</feature>
<evidence type="ECO:0000313" key="3">
    <source>
        <dbReference type="EMBL" id="KAK3783319.1"/>
    </source>
</evidence>
<organism evidence="3 4">
    <name type="scientific">Elysia crispata</name>
    <name type="common">lettuce slug</name>
    <dbReference type="NCBI Taxonomy" id="231223"/>
    <lineage>
        <taxon>Eukaryota</taxon>
        <taxon>Metazoa</taxon>
        <taxon>Spiralia</taxon>
        <taxon>Lophotrochozoa</taxon>
        <taxon>Mollusca</taxon>
        <taxon>Gastropoda</taxon>
        <taxon>Heterobranchia</taxon>
        <taxon>Euthyneura</taxon>
        <taxon>Panpulmonata</taxon>
        <taxon>Sacoglossa</taxon>
        <taxon>Placobranchoidea</taxon>
        <taxon>Plakobranchidae</taxon>
        <taxon>Elysia</taxon>
    </lineage>
</organism>
<keyword evidence="2" id="KW-0732">Signal</keyword>
<comment type="caution">
    <text evidence="3">The sequence shown here is derived from an EMBL/GenBank/DDBJ whole genome shotgun (WGS) entry which is preliminary data.</text>
</comment>
<evidence type="ECO:0000313" key="4">
    <source>
        <dbReference type="Proteomes" id="UP001283361"/>
    </source>
</evidence>
<evidence type="ECO:0000256" key="2">
    <source>
        <dbReference type="SAM" id="SignalP"/>
    </source>
</evidence>
<dbReference type="AlphaFoldDB" id="A0AAE1A8L3"/>
<feature type="region of interest" description="Disordered" evidence="1">
    <location>
        <begin position="69"/>
        <end position="113"/>
    </location>
</feature>
<dbReference type="EMBL" id="JAWDGP010002423">
    <property type="protein sequence ID" value="KAK3783319.1"/>
    <property type="molecule type" value="Genomic_DNA"/>
</dbReference>
<proteinExistence type="predicted"/>
<sequence length="129" mass="13182">MHCGPPSLGLQPLLTSAAVALRMMVRAAPGVAQGDEALSLPTICSSQATARLFMLVAVIPQSKLHDMELPTSSLQEDSQGSTVVALQQGGTGGSSSGRVGSGKGGTPFPFPQHESVQKSKLLLILGGMD</sequence>